<reference evidence="2" key="1">
    <citation type="journal article" date="2019" name="Int. J. Syst. Evol. Microbiol.">
        <title>The Global Catalogue of Microorganisms (GCM) 10K type strain sequencing project: providing services to taxonomists for standard genome sequencing and annotation.</title>
        <authorList>
            <consortium name="The Broad Institute Genomics Platform"/>
            <consortium name="The Broad Institute Genome Sequencing Center for Infectious Disease"/>
            <person name="Wu L."/>
            <person name="Ma J."/>
        </authorList>
    </citation>
    <scope>NUCLEOTIDE SEQUENCE [LARGE SCALE GENOMIC DNA]</scope>
    <source>
        <strain evidence="2">CCUG 50347</strain>
    </source>
</reference>
<keyword evidence="2" id="KW-1185">Reference proteome</keyword>
<sequence>MTDEEMSHLLDDPLPEGMFSPAEEAIIVFARTSTWMRPISDEIWKDLKHHFTDRQIIEISWTVGLDQLVSRFHATVQTDVDGVTTDQLTSCPVALPPAPS</sequence>
<name>A0ABV9RF66_9PSEU</name>
<dbReference type="Gene3D" id="1.20.1290.10">
    <property type="entry name" value="AhpD-like"/>
    <property type="match status" value="1"/>
</dbReference>
<gene>
    <name evidence="1" type="ORF">ACFPEL_00070</name>
</gene>
<dbReference type="InterPro" id="IPR029032">
    <property type="entry name" value="AhpD-like"/>
</dbReference>
<protein>
    <submittedName>
        <fullName evidence="1">Carboxymuconolactone decarboxylase family protein</fullName>
    </submittedName>
</protein>
<comment type="caution">
    <text evidence="1">The sequence shown here is derived from an EMBL/GenBank/DDBJ whole genome shotgun (WGS) entry which is preliminary data.</text>
</comment>
<dbReference type="RefSeq" id="WP_274188853.1">
    <property type="nucleotide sequence ID" value="NZ_JAQZAM010000006.1"/>
</dbReference>
<accession>A0ABV9RF66</accession>
<dbReference type="EMBL" id="JBHSIM010000001">
    <property type="protein sequence ID" value="MFC4830787.1"/>
    <property type="molecule type" value="Genomic_DNA"/>
</dbReference>
<evidence type="ECO:0000313" key="2">
    <source>
        <dbReference type="Proteomes" id="UP001595909"/>
    </source>
</evidence>
<dbReference type="Proteomes" id="UP001595909">
    <property type="component" value="Unassembled WGS sequence"/>
</dbReference>
<organism evidence="1 2">
    <name type="scientific">Actinomycetospora chibensis</name>
    <dbReference type="NCBI Taxonomy" id="663606"/>
    <lineage>
        <taxon>Bacteria</taxon>
        <taxon>Bacillati</taxon>
        <taxon>Actinomycetota</taxon>
        <taxon>Actinomycetes</taxon>
        <taxon>Pseudonocardiales</taxon>
        <taxon>Pseudonocardiaceae</taxon>
        <taxon>Actinomycetospora</taxon>
    </lineage>
</organism>
<evidence type="ECO:0000313" key="1">
    <source>
        <dbReference type="EMBL" id="MFC4830787.1"/>
    </source>
</evidence>
<proteinExistence type="predicted"/>
<dbReference type="SUPFAM" id="SSF69118">
    <property type="entry name" value="AhpD-like"/>
    <property type="match status" value="1"/>
</dbReference>